<comment type="caution">
    <text evidence="1">The sequence shown here is derived from an EMBL/GenBank/DDBJ whole genome shotgun (WGS) entry which is preliminary data.</text>
</comment>
<proteinExistence type="predicted"/>
<organism evidence="1 2">
    <name type="scientific">Alkalilimnicola ehrlichii</name>
    <dbReference type="NCBI Taxonomy" id="351052"/>
    <lineage>
        <taxon>Bacteria</taxon>
        <taxon>Pseudomonadati</taxon>
        <taxon>Pseudomonadota</taxon>
        <taxon>Gammaproteobacteria</taxon>
        <taxon>Chromatiales</taxon>
        <taxon>Ectothiorhodospiraceae</taxon>
        <taxon>Alkalilimnicola</taxon>
    </lineage>
</organism>
<keyword evidence="2" id="KW-1185">Reference proteome</keyword>
<dbReference type="EMBL" id="NFZW01000025">
    <property type="protein sequence ID" value="RFA32819.1"/>
    <property type="molecule type" value="Genomic_DNA"/>
</dbReference>
<evidence type="ECO:0000313" key="2">
    <source>
        <dbReference type="Proteomes" id="UP000256763"/>
    </source>
</evidence>
<dbReference type="Proteomes" id="UP000256763">
    <property type="component" value="Unassembled WGS sequence"/>
</dbReference>
<name>A0A3E0WK16_9GAMM</name>
<dbReference type="RefSeq" id="WP_116303659.1">
    <property type="nucleotide sequence ID" value="NZ_NFZV01000026.1"/>
</dbReference>
<dbReference type="AlphaFoldDB" id="A0A3E0WK16"/>
<protein>
    <submittedName>
        <fullName evidence="1">Uncharacterized protein</fullName>
    </submittedName>
</protein>
<sequence length="73" mass="7979">MKKRLGFVVVLLSLFLVGSYVYQQQAGYAGSFNVSISTPRGNDILVDPLLGRHGSKGLALARWRCRASQGTPR</sequence>
<gene>
    <name evidence="1" type="ORF">CAL65_18630</name>
</gene>
<reference evidence="2" key="1">
    <citation type="submission" date="2017-05" db="EMBL/GenBank/DDBJ databases">
        <authorList>
            <person name="Sharma S."/>
            <person name="Sidhu C."/>
            <person name="Pinnaka A.K."/>
        </authorList>
    </citation>
    <scope>NUCLEOTIDE SEQUENCE [LARGE SCALE GENOMIC DNA]</scope>
    <source>
        <strain evidence="2">AK93</strain>
    </source>
</reference>
<evidence type="ECO:0000313" key="1">
    <source>
        <dbReference type="EMBL" id="RFA32819.1"/>
    </source>
</evidence>
<accession>A0A3E0WK16</accession>